<dbReference type="SUPFAM" id="SSF56317">
    <property type="entry name" value="Carbon-nitrogen hydrolase"/>
    <property type="match status" value="1"/>
</dbReference>
<comment type="caution">
    <text evidence="2">The sequence shown here is derived from an EMBL/GenBank/DDBJ whole genome shotgun (WGS) entry which is preliminary data.</text>
</comment>
<organism evidence="2 3">
    <name type="scientific">Solimonas fluminis</name>
    <dbReference type="NCBI Taxonomy" id="2086571"/>
    <lineage>
        <taxon>Bacteria</taxon>
        <taxon>Pseudomonadati</taxon>
        <taxon>Pseudomonadota</taxon>
        <taxon>Gammaproteobacteria</taxon>
        <taxon>Nevskiales</taxon>
        <taxon>Nevskiaceae</taxon>
        <taxon>Solimonas</taxon>
    </lineage>
</organism>
<dbReference type="OrthoDB" id="9811121at2"/>
<evidence type="ECO:0000313" key="2">
    <source>
        <dbReference type="EMBL" id="PPE74785.1"/>
    </source>
</evidence>
<dbReference type="AlphaFoldDB" id="A0A2S5TIJ6"/>
<dbReference type="CDD" id="cd07197">
    <property type="entry name" value="nitrilase"/>
    <property type="match status" value="1"/>
</dbReference>
<keyword evidence="2" id="KW-0378">Hydrolase</keyword>
<dbReference type="Proteomes" id="UP000238220">
    <property type="component" value="Unassembled WGS sequence"/>
</dbReference>
<evidence type="ECO:0000259" key="1">
    <source>
        <dbReference type="PROSITE" id="PS50263"/>
    </source>
</evidence>
<dbReference type="InterPro" id="IPR036526">
    <property type="entry name" value="C-N_Hydrolase_sf"/>
</dbReference>
<dbReference type="PANTHER" id="PTHR23088:SF27">
    <property type="entry name" value="DEAMINATED GLUTATHIONE AMIDASE"/>
    <property type="match status" value="1"/>
</dbReference>
<dbReference type="PANTHER" id="PTHR23088">
    <property type="entry name" value="NITRILASE-RELATED"/>
    <property type="match status" value="1"/>
</dbReference>
<dbReference type="GO" id="GO:0016787">
    <property type="term" value="F:hydrolase activity"/>
    <property type="evidence" value="ECO:0007669"/>
    <property type="project" value="UniProtKB-KW"/>
</dbReference>
<accession>A0A2S5TIJ6</accession>
<protein>
    <submittedName>
        <fullName evidence="2">Carbon-nitrogen hydrolase family protein</fullName>
    </submittedName>
</protein>
<keyword evidence="3" id="KW-1185">Reference proteome</keyword>
<dbReference type="InterPro" id="IPR003010">
    <property type="entry name" value="C-N_Hydrolase"/>
</dbReference>
<sequence>MSPDPIQVAAVQLQGRPGDLAGNLRDARGYAEQAFAAGARIVALPEFFASPVYYDEPFHDQAVDERNNTALEMMIGLAQRHRGYIGGSMVLRRGGGVYNTYFFVQPDGRWFSHDKDLPTMWENCFYEPGDDDGFMDTDLGGVGAAVCWELIRTQTVKRLRGRIGLAMTGNHWWTIPSNWPLLTPLLRPLHEINRGFSEEAPVEFARRLGVPVLHASHCGRFRSRFLLLPGTRLSVAHASEFVGATQIVDAAGRVLARRNTAEGPGIVSAEIRLGAQAPVTPLDESRFWIPPLTLLHKAYWHQQNACGKSFYRSRQRAAA</sequence>
<gene>
    <name evidence="2" type="ORF">C3942_07700</name>
</gene>
<feature type="domain" description="CN hydrolase" evidence="1">
    <location>
        <begin position="6"/>
        <end position="273"/>
    </location>
</feature>
<dbReference type="Pfam" id="PF00795">
    <property type="entry name" value="CN_hydrolase"/>
    <property type="match status" value="1"/>
</dbReference>
<evidence type="ECO:0000313" key="3">
    <source>
        <dbReference type="Proteomes" id="UP000238220"/>
    </source>
</evidence>
<name>A0A2S5TIJ6_9GAMM</name>
<dbReference type="PROSITE" id="PS50263">
    <property type="entry name" value="CN_HYDROLASE"/>
    <property type="match status" value="1"/>
</dbReference>
<reference evidence="2 3" key="1">
    <citation type="submission" date="2018-02" db="EMBL/GenBank/DDBJ databases">
        <title>Genome sequencing of Solimonas sp. HR-BB.</title>
        <authorList>
            <person name="Lee Y."/>
            <person name="Jeon C.O."/>
        </authorList>
    </citation>
    <scope>NUCLEOTIDE SEQUENCE [LARGE SCALE GENOMIC DNA]</scope>
    <source>
        <strain evidence="2 3">HR-BB</strain>
    </source>
</reference>
<dbReference type="EMBL" id="PSNW01000003">
    <property type="protein sequence ID" value="PPE74785.1"/>
    <property type="molecule type" value="Genomic_DNA"/>
</dbReference>
<proteinExistence type="predicted"/>
<dbReference type="Gene3D" id="3.60.110.10">
    <property type="entry name" value="Carbon-nitrogen hydrolase"/>
    <property type="match status" value="1"/>
</dbReference>